<name>A0AAN6RBZ0_9PLEO</name>
<dbReference type="Gene3D" id="3.40.50.300">
    <property type="entry name" value="P-loop containing nucleotide triphosphate hydrolases"/>
    <property type="match status" value="1"/>
</dbReference>
<comment type="similarity">
    <text evidence="1">Belongs to the EXO70 family.</text>
</comment>
<evidence type="ECO:0000256" key="3">
    <source>
        <dbReference type="ARBA" id="ARBA00022741"/>
    </source>
</evidence>
<feature type="domain" description="Septin-type G" evidence="8">
    <location>
        <begin position="901"/>
        <end position="1174"/>
    </location>
</feature>
<accession>A0AAN6RBZ0</accession>
<dbReference type="AlphaFoldDB" id="A0AAN6RBZ0"/>
<evidence type="ECO:0000256" key="6">
    <source>
        <dbReference type="SAM" id="Coils"/>
    </source>
</evidence>
<gene>
    <name evidence="9" type="ORF">GRF29_185g901603</name>
</gene>
<reference evidence="9 10" key="1">
    <citation type="submission" date="2021-02" db="EMBL/GenBank/DDBJ databases">
        <title>Genome assembly of Pseudopithomyces chartarum.</title>
        <authorList>
            <person name="Jauregui R."/>
            <person name="Singh J."/>
            <person name="Voisey C."/>
        </authorList>
    </citation>
    <scope>NUCLEOTIDE SEQUENCE [LARGE SCALE GENOMIC DNA]</scope>
    <source>
        <strain evidence="9 10">AGR01</strain>
    </source>
</reference>
<organism evidence="9 10">
    <name type="scientific">Pseudopithomyces chartarum</name>
    <dbReference type="NCBI Taxonomy" id="1892770"/>
    <lineage>
        <taxon>Eukaryota</taxon>
        <taxon>Fungi</taxon>
        <taxon>Dikarya</taxon>
        <taxon>Ascomycota</taxon>
        <taxon>Pezizomycotina</taxon>
        <taxon>Dothideomycetes</taxon>
        <taxon>Pleosporomycetidae</taxon>
        <taxon>Pleosporales</taxon>
        <taxon>Massarineae</taxon>
        <taxon>Didymosphaeriaceae</taxon>
        <taxon>Pseudopithomyces</taxon>
    </lineage>
</organism>
<proteinExistence type="inferred from homology"/>
<dbReference type="FunFam" id="3.40.50.300:FF:000196">
    <property type="entry name" value="Cell division control 3"/>
    <property type="match status" value="1"/>
</dbReference>
<keyword evidence="4 5" id="KW-0342">GTP-binding</keyword>
<comment type="caution">
    <text evidence="9">The sequence shown here is derived from an EMBL/GenBank/DDBJ whole genome shotgun (WGS) entry which is preliminary data.</text>
</comment>
<feature type="region of interest" description="Disordered" evidence="7">
    <location>
        <begin position="1237"/>
        <end position="1276"/>
    </location>
</feature>
<dbReference type="InterPro" id="IPR016159">
    <property type="entry name" value="Cullin_repeat-like_dom_sf"/>
</dbReference>
<dbReference type="CDD" id="cd01850">
    <property type="entry name" value="CDC_Septin"/>
    <property type="match status" value="1"/>
</dbReference>
<dbReference type="PANTHER" id="PTHR18884">
    <property type="entry name" value="SEPTIN"/>
    <property type="match status" value="1"/>
</dbReference>
<dbReference type="InterPro" id="IPR030379">
    <property type="entry name" value="G_SEPTIN_dom"/>
</dbReference>
<evidence type="ECO:0000256" key="5">
    <source>
        <dbReference type="RuleBase" id="RU004560"/>
    </source>
</evidence>
<feature type="coiled-coil region" evidence="6">
    <location>
        <begin position="9"/>
        <end position="39"/>
    </location>
</feature>
<evidence type="ECO:0000256" key="7">
    <source>
        <dbReference type="SAM" id="MobiDB-lite"/>
    </source>
</evidence>
<feature type="compositionally biased region" description="Basic and acidic residues" evidence="7">
    <location>
        <begin position="1237"/>
        <end position="1268"/>
    </location>
</feature>
<keyword evidence="2" id="KW-0813">Transport</keyword>
<dbReference type="Pfam" id="PF00735">
    <property type="entry name" value="Septin"/>
    <property type="match status" value="1"/>
</dbReference>
<keyword evidence="10" id="KW-1185">Reference proteome</keyword>
<dbReference type="Pfam" id="PF03081">
    <property type="entry name" value="Exo70_C"/>
    <property type="match status" value="1"/>
</dbReference>
<dbReference type="InterPro" id="IPR016491">
    <property type="entry name" value="Septin"/>
</dbReference>
<keyword evidence="3 5" id="KW-0547">Nucleotide-binding</keyword>
<sequence length="1276" mass="143424">MVGTRKGAFAEEAAEVEVLEANIEKMKTLTKKIQASRNRLETSGKAMNEAMAPIYGNTAKLQTTNRNIDRILDAIDKLRAPLDQSNREDRIINQGLRNVDLQDYIASLGRTSQSLAELRRTNMRANQQAVAEMSALLKRGLRELEDAFRDILRESCRQTIVPLEYVMKNNPFPTISQEQLSTLRLINTHISNSFAQISQSDLRETPTQKIYAEIRGEYVTKSLSDLSAASINTAKKVAADAIYRKGTNGIGIYAQGMEGMFVAEYDNITNIFPRDEWTSVCGATCSTPLADFTKTLRELNGHIQRNLMTDCFLGYEIVDIASKLSMRLEQRMSALRRPIQDSIKPVRETSKLSMNKLLEDTRTRIQALVALPMDGAAVPVTTATMTRLQEMTNYLSPISSILASLGDGGWKSTATTGSSSSLPLDVGPDGQRLFEHYASDTIETLLQNLDGKSRTLMKNKSLQGVFLSNNAAIVDRMIRSSELAPLMEDYMQKKLEPWKKKASSWYLEAWREPSGYLLDVQYTNRTNRNSSSAGAADSVAIIKALGSKDKDAIKEKFKNFNTSFEELSQRHKAYKMEREVRMHLGKEVQNIMEPLYSRFWDRYHEIDKGKGKGATRRLRAAAAERRTGAERRAHTAQGRSIAAACIFLLPGTPATWSVYSIPTVYTETGAARLAGNFLSALWPTAPTLLPIPVRTPFLKLQECTTPSPAQQSLTAPTPSPSAPRRRLLCSIALRASIAQQAYLPLTGTRHPDLRADIFLQVSAWTSCRTSPPCLPVSTERPHPFLELVLTWSFALQESFLDDNYLCVRRLQSTMASNGASPTVPTRASPSPPTSAGSNLVEQMNAVHSQQASEPAPTTISSKNPKAAAAAASDMNIVRRKLTGYVGFANLPNQWHRKSVRKGFNFNVMVVGESGLGKSTLVNTLFNTSLYPPKERKPPSLDISKTVAIQSISADIEENGVRLRLTVVDTPGFGDYINNDESWDPIVKNIEQRFDAYLEQENKVNRMNIVDNRIHAVVFFIQPTGHSLKPLDVEVMKKLHTKVNLIPVIAKADTLTDEEIAAFKARILADIEYHKIQIFEGPRYELDDEETIAENAEIMSKVPFAVVGANAEVSTADGRKVRGRRYPWGVIEVDNEEHCDFVKLRQMLIRTHMEELKEHTNNQLYENYRSNKLTEMGVQQDSSVFKEINPAVKQEEERSLHEAKLAKMEMEMKMVFQQKVAEKESKLRQSEEELYARHREMKEQLERQRQELEEKKTRIEQGRPIEEKGKRKGFSLR</sequence>
<dbReference type="GO" id="GO:0006887">
    <property type="term" value="P:exocytosis"/>
    <property type="evidence" value="ECO:0007669"/>
    <property type="project" value="InterPro"/>
</dbReference>
<evidence type="ECO:0000313" key="9">
    <source>
        <dbReference type="EMBL" id="KAK3201424.1"/>
    </source>
</evidence>
<dbReference type="GO" id="GO:0000145">
    <property type="term" value="C:exocyst"/>
    <property type="evidence" value="ECO:0007669"/>
    <property type="project" value="InterPro"/>
</dbReference>
<evidence type="ECO:0000259" key="8">
    <source>
        <dbReference type="PROSITE" id="PS51719"/>
    </source>
</evidence>
<evidence type="ECO:0000256" key="2">
    <source>
        <dbReference type="ARBA" id="ARBA00022448"/>
    </source>
</evidence>
<dbReference type="Gene3D" id="1.20.1280.170">
    <property type="entry name" value="Exocyst complex component Exo70"/>
    <property type="match status" value="1"/>
</dbReference>
<dbReference type="InterPro" id="IPR046364">
    <property type="entry name" value="Exo70_C"/>
</dbReference>
<evidence type="ECO:0000313" key="10">
    <source>
        <dbReference type="Proteomes" id="UP001280581"/>
    </source>
</evidence>
<dbReference type="GO" id="GO:0032156">
    <property type="term" value="C:septin cytoskeleton"/>
    <property type="evidence" value="ECO:0007669"/>
    <property type="project" value="UniProtKB-ARBA"/>
</dbReference>
<dbReference type="Pfam" id="PF20669">
    <property type="entry name" value="Exo70_N"/>
    <property type="match status" value="1"/>
</dbReference>
<dbReference type="SUPFAM" id="SSF52540">
    <property type="entry name" value="P-loop containing nucleoside triphosphate hydrolases"/>
    <property type="match status" value="1"/>
</dbReference>
<feature type="compositionally biased region" description="Low complexity" evidence="7">
    <location>
        <begin position="819"/>
        <end position="837"/>
    </location>
</feature>
<evidence type="ECO:0000256" key="1">
    <source>
        <dbReference type="ARBA" id="ARBA00006756"/>
    </source>
</evidence>
<dbReference type="EMBL" id="WVTA01000016">
    <property type="protein sequence ID" value="KAK3201424.1"/>
    <property type="molecule type" value="Genomic_DNA"/>
</dbReference>
<protein>
    <recommendedName>
        <fullName evidence="8">Septin-type G domain-containing protein</fullName>
    </recommendedName>
</protein>
<keyword evidence="6" id="KW-0175">Coiled coil</keyword>
<dbReference type="SUPFAM" id="SSF74788">
    <property type="entry name" value="Cullin repeat-like"/>
    <property type="match status" value="1"/>
</dbReference>
<dbReference type="GO" id="GO:0005525">
    <property type="term" value="F:GTP binding"/>
    <property type="evidence" value="ECO:0007669"/>
    <property type="project" value="UniProtKB-KW"/>
</dbReference>
<comment type="similarity">
    <text evidence="5">Belongs to the TRAFAC class TrmE-Era-EngA-EngB-Septin-like GTPase superfamily. Septin GTPase family.</text>
</comment>
<evidence type="ECO:0000256" key="4">
    <source>
        <dbReference type="ARBA" id="ARBA00023134"/>
    </source>
</evidence>
<dbReference type="InterPro" id="IPR027417">
    <property type="entry name" value="P-loop_NTPase"/>
</dbReference>
<dbReference type="GO" id="GO:0005546">
    <property type="term" value="F:phosphatidylinositol-4,5-bisphosphate binding"/>
    <property type="evidence" value="ECO:0007669"/>
    <property type="project" value="InterPro"/>
</dbReference>
<feature type="region of interest" description="Disordered" evidence="7">
    <location>
        <begin position="816"/>
        <end position="837"/>
    </location>
</feature>
<dbReference type="PROSITE" id="PS51719">
    <property type="entry name" value="G_SEPTIN"/>
    <property type="match status" value="1"/>
</dbReference>
<dbReference type="Proteomes" id="UP001280581">
    <property type="component" value="Unassembled WGS sequence"/>
</dbReference>